<evidence type="ECO:0000313" key="2">
    <source>
        <dbReference type="Proteomes" id="UP000029981"/>
    </source>
</evidence>
<dbReference type="Gramene" id="KGN65552">
    <property type="protein sequence ID" value="KGN65552"/>
    <property type="gene ID" value="Csa_1G445885"/>
</dbReference>
<reference evidence="1 2" key="2">
    <citation type="journal article" date="2009" name="PLoS ONE">
        <title>An integrated genetic and cytogenetic map of the cucumber genome.</title>
        <authorList>
            <person name="Ren Y."/>
            <person name="Zhang Z."/>
            <person name="Liu J."/>
            <person name="Staub J.E."/>
            <person name="Han Y."/>
            <person name="Cheng Z."/>
            <person name="Li X."/>
            <person name="Lu J."/>
            <person name="Miao H."/>
            <person name="Kang H."/>
            <person name="Xie B."/>
            <person name="Gu X."/>
            <person name="Wang X."/>
            <person name="Du Y."/>
            <person name="Jin W."/>
            <person name="Huang S."/>
        </authorList>
    </citation>
    <scope>NUCLEOTIDE SEQUENCE [LARGE SCALE GENOMIC DNA]</scope>
    <source>
        <strain evidence="2">cv. 9930</strain>
    </source>
</reference>
<gene>
    <name evidence="1" type="ORF">Csa_1G445885</name>
</gene>
<reference evidence="1 2" key="3">
    <citation type="journal article" date="2010" name="BMC Genomics">
        <title>Transcriptome sequencing and comparative analysis of cucumber flowers with different sex types.</title>
        <authorList>
            <person name="Guo S."/>
            <person name="Zheng Y."/>
            <person name="Joung J.G."/>
            <person name="Liu S."/>
            <person name="Zhang Z."/>
            <person name="Crasta O.R."/>
            <person name="Sobral B.W."/>
            <person name="Xu Y."/>
            <person name="Huang S."/>
            <person name="Fei Z."/>
        </authorList>
    </citation>
    <scope>NUCLEOTIDE SEQUENCE [LARGE SCALE GENOMIC DNA]</scope>
    <source>
        <strain evidence="2">cv. 9930</strain>
    </source>
</reference>
<reference evidence="1 2" key="4">
    <citation type="journal article" date="2011" name="BMC Genomics">
        <title>RNA-Seq improves annotation of protein-coding genes in the cucumber genome.</title>
        <authorList>
            <person name="Li Z."/>
            <person name="Zhang Z."/>
            <person name="Yan P."/>
            <person name="Huang S."/>
            <person name="Fei Z."/>
            <person name="Lin K."/>
        </authorList>
    </citation>
    <scope>NUCLEOTIDE SEQUENCE [LARGE SCALE GENOMIC DNA]</scope>
    <source>
        <strain evidence="2">cv. 9930</strain>
    </source>
</reference>
<dbReference type="PANTHER" id="PTHR23335">
    <property type="entry name" value="CALMODULIN-BINDING TRANSCRIPTION ACTIVATOR CAMTA"/>
    <property type="match status" value="1"/>
</dbReference>
<dbReference type="Proteomes" id="UP000029981">
    <property type="component" value="Chromosome 1"/>
</dbReference>
<evidence type="ECO:0000313" key="1">
    <source>
        <dbReference type="EMBL" id="KGN65552.1"/>
    </source>
</evidence>
<dbReference type="EMBL" id="CM002922">
    <property type="protein sequence ID" value="KGN65552.1"/>
    <property type="molecule type" value="Genomic_DNA"/>
</dbReference>
<organism evidence="1 2">
    <name type="scientific">Cucumis sativus</name>
    <name type="common">Cucumber</name>
    <dbReference type="NCBI Taxonomy" id="3659"/>
    <lineage>
        <taxon>Eukaryota</taxon>
        <taxon>Viridiplantae</taxon>
        <taxon>Streptophyta</taxon>
        <taxon>Embryophyta</taxon>
        <taxon>Tracheophyta</taxon>
        <taxon>Spermatophyta</taxon>
        <taxon>Magnoliopsida</taxon>
        <taxon>eudicotyledons</taxon>
        <taxon>Gunneridae</taxon>
        <taxon>Pentapetalae</taxon>
        <taxon>rosids</taxon>
        <taxon>fabids</taxon>
        <taxon>Cucurbitales</taxon>
        <taxon>Cucurbitaceae</taxon>
        <taxon>Benincaseae</taxon>
        <taxon>Cucumis</taxon>
    </lineage>
</organism>
<protein>
    <submittedName>
        <fullName evidence="1">Uncharacterized protein</fullName>
    </submittedName>
</protein>
<sequence>MYFNVELLLCMLQPGRIPFYVTCYNRLACSEVREFEYREKTPTLSRPNALKCAPEDELWFQMCLIRLLNLGSEENLLNYSIKKCEKCQIIGLINSSRNDVAKWRMTKGSQGSIKSDGMNHNDYMIQSLLEDKLCK</sequence>
<dbReference type="AlphaFoldDB" id="A0A0A0LXL3"/>
<accession>A0A0A0LXL3</accession>
<dbReference type="STRING" id="3659.A0A0A0LXL3"/>
<keyword evidence="2" id="KW-1185">Reference proteome</keyword>
<reference evidence="1 2" key="1">
    <citation type="journal article" date="2009" name="Nat. Genet.">
        <title>The genome of the cucumber, Cucumis sativus L.</title>
        <authorList>
            <person name="Huang S."/>
            <person name="Li R."/>
            <person name="Zhang Z."/>
            <person name="Li L."/>
            <person name="Gu X."/>
            <person name="Fan W."/>
            <person name="Lucas W.J."/>
            <person name="Wang X."/>
            <person name="Xie B."/>
            <person name="Ni P."/>
            <person name="Ren Y."/>
            <person name="Zhu H."/>
            <person name="Li J."/>
            <person name="Lin K."/>
            <person name="Jin W."/>
            <person name="Fei Z."/>
            <person name="Li G."/>
            <person name="Staub J."/>
            <person name="Kilian A."/>
            <person name="van der Vossen E.A."/>
            <person name="Wu Y."/>
            <person name="Guo J."/>
            <person name="He J."/>
            <person name="Jia Z."/>
            <person name="Ren Y."/>
            <person name="Tian G."/>
            <person name="Lu Y."/>
            <person name="Ruan J."/>
            <person name="Qian W."/>
            <person name="Wang M."/>
            <person name="Huang Q."/>
            <person name="Li B."/>
            <person name="Xuan Z."/>
            <person name="Cao J."/>
            <person name="Asan"/>
            <person name="Wu Z."/>
            <person name="Zhang J."/>
            <person name="Cai Q."/>
            <person name="Bai Y."/>
            <person name="Zhao B."/>
            <person name="Han Y."/>
            <person name="Li Y."/>
            <person name="Li X."/>
            <person name="Wang S."/>
            <person name="Shi Q."/>
            <person name="Liu S."/>
            <person name="Cho W.K."/>
            <person name="Kim J.Y."/>
            <person name="Xu Y."/>
            <person name="Heller-Uszynska K."/>
            <person name="Miao H."/>
            <person name="Cheng Z."/>
            <person name="Zhang S."/>
            <person name="Wu J."/>
            <person name="Yang Y."/>
            <person name="Kang H."/>
            <person name="Li M."/>
            <person name="Liang H."/>
            <person name="Ren X."/>
            <person name="Shi Z."/>
            <person name="Wen M."/>
            <person name="Jian M."/>
            <person name="Yang H."/>
            <person name="Zhang G."/>
            <person name="Yang Z."/>
            <person name="Chen R."/>
            <person name="Liu S."/>
            <person name="Li J."/>
            <person name="Ma L."/>
            <person name="Liu H."/>
            <person name="Zhou Y."/>
            <person name="Zhao J."/>
            <person name="Fang X."/>
            <person name="Li G."/>
            <person name="Fang L."/>
            <person name="Li Y."/>
            <person name="Liu D."/>
            <person name="Zheng H."/>
            <person name="Zhang Y."/>
            <person name="Qin N."/>
            <person name="Li Z."/>
            <person name="Yang G."/>
            <person name="Yang S."/>
            <person name="Bolund L."/>
            <person name="Kristiansen K."/>
            <person name="Zheng H."/>
            <person name="Li S."/>
            <person name="Zhang X."/>
            <person name="Yang H."/>
            <person name="Wang J."/>
            <person name="Sun R."/>
            <person name="Zhang B."/>
            <person name="Jiang S."/>
            <person name="Wang J."/>
            <person name="Du Y."/>
            <person name="Li S."/>
        </authorList>
    </citation>
    <scope>NUCLEOTIDE SEQUENCE [LARGE SCALE GENOMIC DNA]</scope>
    <source>
        <strain evidence="2">cv. 9930</strain>
    </source>
</reference>
<name>A0A0A0LXL3_CUCSA</name>
<dbReference type="PANTHER" id="PTHR23335:SF0">
    <property type="entry name" value="CALMODULIN-BINDING TRANSCRIPTION ACTIVATOR 2-LIKE ISOFORM X1"/>
    <property type="match status" value="1"/>
</dbReference>
<proteinExistence type="predicted"/>